<dbReference type="EMBL" id="FMYV01000001">
    <property type="protein sequence ID" value="SDB96787.1"/>
    <property type="molecule type" value="Genomic_DNA"/>
</dbReference>
<dbReference type="GO" id="GO:0009166">
    <property type="term" value="P:nucleotide catabolic process"/>
    <property type="evidence" value="ECO:0007669"/>
    <property type="project" value="InterPro"/>
</dbReference>
<dbReference type="GO" id="GO:0030288">
    <property type="term" value="C:outer membrane-bounded periplasmic space"/>
    <property type="evidence" value="ECO:0007669"/>
    <property type="project" value="TreeGrafter"/>
</dbReference>
<keyword evidence="1 2" id="KW-0732">Signal</keyword>
<dbReference type="InterPro" id="IPR006179">
    <property type="entry name" value="5_nucleotidase/apyrase"/>
</dbReference>
<dbReference type="InterPro" id="IPR036779">
    <property type="entry name" value="LysM_dom_sf"/>
</dbReference>
<dbReference type="Pfam" id="PF02872">
    <property type="entry name" value="5_nucleotid_C"/>
    <property type="match status" value="1"/>
</dbReference>
<dbReference type="SUPFAM" id="SSF55816">
    <property type="entry name" value="5'-nucleotidase (syn. UDP-sugar hydrolase), C-terminal domain"/>
    <property type="match status" value="1"/>
</dbReference>
<keyword evidence="2" id="KW-0547">Nucleotide-binding</keyword>
<reference evidence="4 5" key="1">
    <citation type="submission" date="2016-10" db="EMBL/GenBank/DDBJ databases">
        <authorList>
            <person name="de Groot N.N."/>
        </authorList>
    </citation>
    <scope>NUCLEOTIDE SEQUENCE [LARGE SCALE GENOMIC DNA]</scope>
    <source>
        <strain evidence="4 5">WG14</strain>
    </source>
</reference>
<dbReference type="InterPro" id="IPR029052">
    <property type="entry name" value="Metallo-depent_PP-like"/>
</dbReference>
<dbReference type="SUPFAM" id="SSF56300">
    <property type="entry name" value="Metallo-dependent phosphatases"/>
    <property type="match status" value="1"/>
</dbReference>
<evidence type="ECO:0000313" key="5">
    <source>
        <dbReference type="Proteomes" id="UP000199322"/>
    </source>
</evidence>
<feature type="chain" id="PRO_5011331107" evidence="2">
    <location>
        <begin position="22"/>
        <end position="643"/>
    </location>
</feature>
<gene>
    <name evidence="4" type="ORF">SAMN04488588_0077</name>
</gene>
<dbReference type="GO" id="GO:0016788">
    <property type="term" value="F:hydrolase activity, acting on ester bonds"/>
    <property type="evidence" value="ECO:0007669"/>
    <property type="project" value="InterPro"/>
</dbReference>
<dbReference type="SMART" id="SM00257">
    <property type="entry name" value="LysM"/>
    <property type="match status" value="1"/>
</dbReference>
<dbReference type="PRINTS" id="PR01607">
    <property type="entry name" value="APYRASEFAMLY"/>
</dbReference>
<dbReference type="Gene3D" id="3.10.350.10">
    <property type="entry name" value="LysM domain"/>
    <property type="match status" value="1"/>
</dbReference>
<dbReference type="GO" id="GO:0000166">
    <property type="term" value="F:nucleotide binding"/>
    <property type="evidence" value="ECO:0007669"/>
    <property type="project" value="UniProtKB-KW"/>
</dbReference>
<dbReference type="PANTHER" id="PTHR11575">
    <property type="entry name" value="5'-NUCLEOTIDASE-RELATED"/>
    <property type="match status" value="1"/>
</dbReference>
<evidence type="ECO:0000259" key="3">
    <source>
        <dbReference type="PROSITE" id="PS51782"/>
    </source>
</evidence>
<evidence type="ECO:0000256" key="1">
    <source>
        <dbReference type="ARBA" id="ARBA00022729"/>
    </source>
</evidence>
<dbReference type="InterPro" id="IPR006146">
    <property type="entry name" value="5'-Nucleotdase_CS"/>
</dbReference>
<dbReference type="AlphaFoldDB" id="A0A1G6HR69"/>
<evidence type="ECO:0000256" key="2">
    <source>
        <dbReference type="RuleBase" id="RU362119"/>
    </source>
</evidence>
<proteinExistence type="inferred from homology"/>
<dbReference type="PANTHER" id="PTHR11575:SF6">
    <property type="entry name" value="2',3'-CYCLIC-NUCLEOTIDE 2'-PHOSPHODIESTERASE_3'-NUCLEOTIDASE"/>
    <property type="match status" value="1"/>
</dbReference>
<feature type="signal peptide" evidence="2">
    <location>
        <begin position="1"/>
        <end position="21"/>
    </location>
</feature>
<dbReference type="RefSeq" id="WP_091401765.1">
    <property type="nucleotide sequence ID" value="NZ_FMYV01000001.1"/>
</dbReference>
<dbReference type="CDD" id="cd00118">
    <property type="entry name" value="LysM"/>
    <property type="match status" value="1"/>
</dbReference>
<dbReference type="SUPFAM" id="SSF54106">
    <property type="entry name" value="LysM domain"/>
    <property type="match status" value="1"/>
</dbReference>
<organism evidence="4 5">
    <name type="scientific">Geotoga petraea</name>
    <dbReference type="NCBI Taxonomy" id="28234"/>
    <lineage>
        <taxon>Bacteria</taxon>
        <taxon>Thermotogati</taxon>
        <taxon>Thermotogota</taxon>
        <taxon>Thermotogae</taxon>
        <taxon>Petrotogales</taxon>
        <taxon>Petrotogaceae</taxon>
        <taxon>Geotoga</taxon>
    </lineage>
</organism>
<dbReference type="InterPro" id="IPR004843">
    <property type="entry name" value="Calcineurin-like_PHP"/>
</dbReference>
<dbReference type="Pfam" id="PF01476">
    <property type="entry name" value="LysM"/>
    <property type="match status" value="1"/>
</dbReference>
<dbReference type="PROSITE" id="PS00786">
    <property type="entry name" value="5_NUCLEOTIDASE_2"/>
    <property type="match status" value="1"/>
</dbReference>
<keyword evidence="5" id="KW-1185">Reference proteome</keyword>
<accession>A0A1G6HR69</accession>
<feature type="domain" description="LysM" evidence="3">
    <location>
        <begin position="594"/>
        <end position="638"/>
    </location>
</feature>
<dbReference type="InterPro" id="IPR036907">
    <property type="entry name" value="5'-Nucleotdase_C_sf"/>
</dbReference>
<dbReference type="PROSITE" id="PS51782">
    <property type="entry name" value="LYSM"/>
    <property type="match status" value="1"/>
</dbReference>
<dbReference type="GO" id="GO:0046872">
    <property type="term" value="F:metal ion binding"/>
    <property type="evidence" value="ECO:0007669"/>
    <property type="project" value="InterPro"/>
</dbReference>
<sequence length="643" mass="72806">MKNFRFLMVFTFVLISVFAIAQVHIAVIGTSDTHGALTSYSYTDMTDYENVGFERIASIVEEVKNNNENVIVLDNGDTIQGSLLTDDLYNTQLFDQPHPLIQAMNKIGYDALTLGNHEFNFGLELIEKMKKEAEFPLLSANIYYKKDGSNFQKPYLIKEFNGVKVGIIGLTTPNIPRWDGPKVEDLTFNDMKTEAEKYVKELKNEHNVDVIIAMTHAGLEARHENEGSAAKRVAEIPEIDVLITGHDHVPVNETIGNTLVTAPRAKYGQADQVVKIDLTLEQDGENWKVINKKAENISIADYEPSKNLSEITEKAHQETMSFLKDPIGTATADFHPDYEVPGIPAGRVQDTAVVDLINIIQLHYTGADISAAALFKASSNIKKGEVSYADIFDIYKYPNTLYAVNITGKELKEYMEWSVSYYNQYKPGDLTISFDKDIPAYNLDLFQGVEYKVDISEPKGQRIKNLTYKGKPVKDDQVFELALNNYRYGGLKSMGMLSHDAHFQSDPKSIRLYIREFIEEKGTIEPKVDYNWEIIGVDFDHPLRDDIIEMIKNDKLELPSTEDARISNIESINLHELIKNNKLSKDVLTENNLKLYEVKDGDTLYQIGLDYNLMWDKLAELNEMANPNNIEVGRKVLVPAEVN</sequence>
<evidence type="ECO:0000313" key="4">
    <source>
        <dbReference type="EMBL" id="SDB96787.1"/>
    </source>
</evidence>
<dbReference type="Gene3D" id="3.60.21.10">
    <property type="match status" value="1"/>
</dbReference>
<dbReference type="InterPro" id="IPR018392">
    <property type="entry name" value="LysM"/>
</dbReference>
<dbReference type="STRING" id="28234.SAMN04488588_0077"/>
<dbReference type="Gene3D" id="3.90.780.10">
    <property type="entry name" value="5'-Nucleotidase, C-terminal domain"/>
    <property type="match status" value="1"/>
</dbReference>
<dbReference type="InterPro" id="IPR008334">
    <property type="entry name" value="5'-Nucleotdase_C"/>
</dbReference>
<protein>
    <submittedName>
        <fullName evidence="4">2',3'-cyclic-nucleotide 2'-phosphodiesterase / 3'-nucleotidase</fullName>
    </submittedName>
</protein>
<dbReference type="Proteomes" id="UP000199322">
    <property type="component" value="Unassembled WGS sequence"/>
</dbReference>
<keyword evidence="2" id="KW-0378">Hydrolase</keyword>
<dbReference type="Pfam" id="PF00149">
    <property type="entry name" value="Metallophos"/>
    <property type="match status" value="1"/>
</dbReference>
<comment type="similarity">
    <text evidence="2">Belongs to the 5'-nucleotidase family.</text>
</comment>
<name>A0A1G6HR69_9BACT</name>